<sequence>MAALEELVEDTSTLSATLKRRIQALEGHRGSGRDGQIHKQQTAPVKSKFVNAIQPYQTIEQQHHQKHKQRMERQFKIGTMNALFLVRCPL</sequence>
<dbReference type="STRING" id="180088.A0A1J8PM12"/>
<dbReference type="InterPro" id="IPR010989">
    <property type="entry name" value="SNARE"/>
</dbReference>
<organism evidence="1 2">
    <name type="scientific">Rhizopogon vesiculosus</name>
    <dbReference type="NCBI Taxonomy" id="180088"/>
    <lineage>
        <taxon>Eukaryota</taxon>
        <taxon>Fungi</taxon>
        <taxon>Dikarya</taxon>
        <taxon>Basidiomycota</taxon>
        <taxon>Agaricomycotina</taxon>
        <taxon>Agaricomycetes</taxon>
        <taxon>Agaricomycetidae</taxon>
        <taxon>Boletales</taxon>
        <taxon>Suillineae</taxon>
        <taxon>Rhizopogonaceae</taxon>
        <taxon>Rhizopogon</taxon>
    </lineage>
</organism>
<evidence type="ECO:0008006" key="3">
    <source>
        <dbReference type="Google" id="ProtNLM"/>
    </source>
</evidence>
<accession>A0A1J8PM12</accession>
<dbReference type="AlphaFoldDB" id="A0A1J8PM12"/>
<dbReference type="SUPFAM" id="SSF47661">
    <property type="entry name" value="t-snare proteins"/>
    <property type="match status" value="1"/>
</dbReference>
<comment type="caution">
    <text evidence="1">The sequence shown here is derived from an EMBL/GenBank/DDBJ whole genome shotgun (WGS) entry which is preliminary data.</text>
</comment>
<protein>
    <recommendedName>
        <fullName evidence="3">Syntaxin N-terminal domain-containing protein</fullName>
    </recommendedName>
</protein>
<gene>
    <name evidence="1" type="ORF">AZE42_12539</name>
</gene>
<dbReference type="Proteomes" id="UP000183567">
    <property type="component" value="Unassembled WGS sequence"/>
</dbReference>
<dbReference type="EMBL" id="LVVM01005576">
    <property type="protein sequence ID" value="OJA10158.1"/>
    <property type="molecule type" value="Genomic_DNA"/>
</dbReference>
<evidence type="ECO:0000313" key="1">
    <source>
        <dbReference type="EMBL" id="OJA10158.1"/>
    </source>
</evidence>
<dbReference type="Gene3D" id="1.20.58.70">
    <property type="match status" value="1"/>
</dbReference>
<dbReference type="OrthoDB" id="10255013at2759"/>
<reference evidence="1 2" key="1">
    <citation type="submission" date="2016-03" db="EMBL/GenBank/DDBJ databases">
        <title>Comparative genomics of the ectomycorrhizal sister species Rhizopogon vinicolor and Rhizopogon vesiculosus (Basidiomycota: Boletales) reveals a divergence of the mating type B locus.</title>
        <authorList>
            <person name="Mujic A.B."/>
            <person name="Kuo A."/>
            <person name="Tritt A."/>
            <person name="Lipzen A."/>
            <person name="Chen C."/>
            <person name="Johnson J."/>
            <person name="Sharma A."/>
            <person name="Barry K."/>
            <person name="Grigoriev I.V."/>
            <person name="Spatafora J.W."/>
        </authorList>
    </citation>
    <scope>NUCLEOTIDE SEQUENCE [LARGE SCALE GENOMIC DNA]</scope>
    <source>
        <strain evidence="1 2">AM-OR11-056</strain>
    </source>
</reference>
<dbReference type="GO" id="GO:0016192">
    <property type="term" value="P:vesicle-mediated transport"/>
    <property type="evidence" value="ECO:0007669"/>
    <property type="project" value="InterPro"/>
</dbReference>
<name>A0A1J8PM12_9AGAM</name>
<proteinExistence type="predicted"/>
<evidence type="ECO:0000313" key="2">
    <source>
        <dbReference type="Proteomes" id="UP000183567"/>
    </source>
</evidence>
<keyword evidence="2" id="KW-1185">Reference proteome</keyword>
<dbReference type="GO" id="GO:0016020">
    <property type="term" value="C:membrane"/>
    <property type="evidence" value="ECO:0007669"/>
    <property type="project" value="InterPro"/>
</dbReference>